<evidence type="ECO:0000313" key="22">
    <source>
        <dbReference type="Proteomes" id="UP000694580"/>
    </source>
</evidence>
<name>A0AAY4DMP6_9TELE</name>
<evidence type="ECO:0000256" key="4">
    <source>
        <dbReference type="ARBA" id="ARBA00022475"/>
    </source>
</evidence>
<dbReference type="Ensembl" id="ENSDCDT00010056677.1">
    <property type="protein sequence ID" value="ENSDCDP00010046474.1"/>
    <property type="gene ID" value="ENSDCDG00010028169.1"/>
</dbReference>
<dbReference type="GeneTree" id="ENSGT00940000164068"/>
<evidence type="ECO:0000256" key="15">
    <source>
        <dbReference type="ARBA" id="ARBA00036527"/>
    </source>
</evidence>
<evidence type="ECO:0000256" key="18">
    <source>
        <dbReference type="SAM" id="Phobius"/>
    </source>
</evidence>
<dbReference type="GO" id="GO:0005324">
    <property type="term" value="F:long-chain fatty acid transmembrane transporter activity"/>
    <property type="evidence" value="ECO:0007669"/>
    <property type="project" value="TreeGrafter"/>
</dbReference>
<comment type="subcellular location">
    <subcellularLocation>
        <location evidence="1">Cell membrane</location>
        <topology evidence="1">Multi-pass membrane protein</topology>
    </subcellularLocation>
</comment>
<dbReference type="GO" id="GO:0044539">
    <property type="term" value="P:long-chain fatty acid import into cell"/>
    <property type="evidence" value="ECO:0007669"/>
    <property type="project" value="TreeGrafter"/>
</dbReference>
<evidence type="ECO:0000256" key="3">
    <source>
        <dbReference type="ARBA" id="ARBA00022448"/>
    </source>
</evidence>
<dbReference type="SUPFAM" id="SSF56801">
    <property type="entry name" value="Acetyl-CoA synthetase-like"/>
    <property type="match status" value="1"/>
</dbReference>
<gene>
    <name evidence="21" type="primary">LOC114765796</name>
</gene>
<dbReference type="GO" id="GO:0004467">
    <property type="term" value="F:long-chain fatty acid-CoA ligase activity"/>
    <property type="evidence" value="ECO:0007669"/>
    <property type="project" value="UniProtKB-EC"/>
</dbReference>
<evidence type="ECO:0000256" key="9">
    <source>
        <dbReference type="ARBA" id="ARBA00022989"/>
    </source>
</evidence>
<dbReference type="EC" id="6.2.1.3" evidence="14"/>
<evidence type="ECO:0000256" key="14">
    <source>
        <dbReference type="ARBA" id="ARBA00026121"/>
    </source>
</evidence>
<proteinExistence type="inferred from homology"/>
<dbReference type="GO" id="GO:0000166">
    <property type="term" value="F:nucleotide binding"/>
    <property type="evidence" value="ECO:0007669"/>
    <property type="project" value="UniProtKB-KW"/>
</dbReference>
<evidence type="ECO:0000256" key="5">
    <source>
        <dbReference type="ARBA" id="ARBA00022598"/>
    </source>
</evidence>
<comment type="catalytic activity">
    <reaction evidence="15">
        <text>a very long-chain fatty acid + ATP + CoA = a very long-chain fatty acyl-CoA + AMP + diphosphate</text>
        <dbReference type="Rhea" id="RHEA:54536"/>
        <dbReference type="ChEBI" id="CHEBI:30616"/>
        <dbReference type="ChEBI" id="CHEBI:33019"/>
        <dbReference type="ChEBI" id="CHEBI:57287"/>
        <dbReference type="ChEBI" id="CHEBI:58950"/>
        <dbReference type="ChEBI" id="CHEBI:138261"/>
        <dbReference type="ChEBI" id="CHEBI:456215"/>
    </reaction>
    <physiologicalReaction direction="left-to-right" evidence="15">
        <dbReference type="Rhea" id="RHEA:54537"/>
    </physiologicalReaction>
</comment>
<keyword evidence="10" id="KW-0445">Lipid transport</keyword>
<evidence type="ECO:0000256" key="7">
    <source>
        <dbReference type="ARBA" id="ARBA00022741"/>
    </source>
</evidence>
<dbReference type="Pfam" id="PF00501">
    <property type="entry name" value="AMP-binding"/>
    <property type="match status" value="1"/>
</dbReference>
<comment type="similarity">
    <text evidence="2">Belongs to the ATP-dependent AMP-binding enzyme family.</text>
</comment>
<evidence type="ECO:0000259" key="19">
    <source>
        <dbReference type="Pfam" id="PF00501"/>
    </source>
</evidence>
<evidence type="ECO:0000256" key="10">
    <source>
        <dbReference type="ARBA" id="ARBA00023055"/>
    </source>
</evidence>
<keyword evidence="22" id="KW-1185">Reference proteome</keyword>
<dbReference type="Pfam" id="PF13193">
    <property type="entry name" value="AMP-binding_C"/>
    <property type="match status" value="1"/>
</dbReference>
<keyword evidence="7" id="KW-0547">Nucleotide-binding</keyword>
<feature type="transmembrane region" description="Helical" evidence="18">
    <location>
        <begin position="59"/>
        <end position="82"/>
    </location>
</feature>
<organism evidence="21 22">
    <name type="scientific">Denticeps clupeoides</name>
    <name type="common">denticle herring</name>
    <dbReference type="NCBI Taxonomy" id="299321"/>
    <lineage>
        <taxon>Eukaryota</taxon>
        <taxon>Metazoa</taxon>
        <taxon>Chordata</taxon>
        <taxon>Craniata</taxon>
        <taxon>Vertebrata</taxon>
        <taxon>Euteleostomi</taxon>
        <taxon>Actinopterygii</taxon>
        <taxon>Neopterygii</taxon>
        <taxon>Teleostei</taxon>
        <taxon>Clupei</taxon>
        <taxon>Clupeiformes</taxon>
        <taxon>Denticipitoidei</taxon>
        <taxon>Denticipitidae</taxon>
        <taxon>Denticeps</taxon>
    </lineage>
</organism>
<keyword evidence="9 18" id="KW-1133">Transmembrane helix</keyword>
<protein>
    <recommendedName>
        <fullName evidence="14">long-chain-fatty-acid--CoA ligase</fullName>
        <ecNumber evidence="14">6.2.1.3</ecNumber>
    </recommendedName>
    <alternativeName>
        <fullName evidence="16">Long-chain-fatty-acid--CoA ligase</fullName>
    </alternativeName>
</protein>
<dbReference type="InterPro" id="IPR025110">
    <property type="entry name" value="AMP-bd_C"/>
</dbReference>
<dbReference type="PROSITE" id="PS00455">
    <property type="entry name" value="AMP_BINDING"/>
    <property type="match status" value="1"/>
</dbReference>
<dbReference type="Gene3D" id="3.40.50.12780">
    <property type="entry name" value="N-terminal domain of ligase-like"/>
    <property type="match status" value="1"/>
</dbReference>
<dbReference type="GO" id="GO:0005886">
    <property type="term" value="C:plasma membrane"/>
    <property type="evidence" value="ECO:0007669"/>
    <property type="project" value="UniProtKB-SubCell"/>
</dbReference>
<dbReference type="FunFam" id="3.30.300.30:FF:000002">
    <property type="entry name" value="Long-chain fatty acid transport protein 1"/>
    <property type="match status" value="1"/>
</dbReference>
<keyword evidence="8" id="KW-0276">Fatty acid metabolism</keyword>
<evidence type="ECO:0000256" key="12">
    <source>
        <dbReference type="ARBA" id="ARBA00023136"/>
    </source>
</evidence>
<evidence type="ECO:0000256" key="8">
    <source>
        <dbReference type="ARBA" id="ARBA00022832"/>
    </source>
</evidence>
<dbReference type="PANTHER" id="PTHR43107:SF4">
    <property type="entry name" value="LONG-CHAIN FATTY ACID TRANSPORT PROTEIN 2"/>
    <property type="match status" value="1"/>
</dbReference>
<sequence length="676" mass="76558">MNGSKNITATTLLLQLDCQIPPLVNDCNPCYFSPLKSVHWGLLRTVLMMSLSSLFNMQGLWTALAGLVLGMIFVHIQFPYLLQDCKYGWTLFRIKLKRDGFRKRKPFYTVLECFLERVRRQPDKALIIFEGREYSYLYVDRQSNRVARALRTHADLREGDTVAFFMSNDPSYAWLWFGLCKLGCAASLLNYNIRSKSLLHCFSCCGARVLIASEELKAAVEEVLPTLLEQNISVFILSKDCNTPGIETLLDKMEQASDEPISPELRSKVTMVSPAVYVYTSGTTGYPKAVVINHDKLWAITLYLSTCGATSDDVIYSPLPLYHGAGFNLGLHGAIERGMTVILRRKFSASAFWDDCRIHNVTIIQYIGETMRYLCNTPEVKEIDKTHKVRMAIGNGLREDVWRSFQGRFGHIRIVEFYTASESNIGFMNYTGKMGAVGRENFYQKRLCPYALVQFDAEREEPLRDSNGLCIPTPEGETGLLVSEITSAAPFLGYCGSPEQTEKKQMRNVFQKGDVYLNSGDLLRFDKDNFIYFQDRVGDTFRWKGENVATTEVECVLVALNFIEDACVYGVKIPGTEGKIGMAAVTLKAGREFSCSEAFLHVSKYLPPYAQPQFIRIQSCLETTGTFKQVKSSLVREGFNPSSINDLLYFLMPRDKCYKPMTQIYYNSVIAGELRI</sequence>
<keyword evidence="6 18" id="KW-0812">Transmembrane</keyword>
<evidence type="ECO:0000256" key="16">
    <source>
        <dbReference type="ARBA" id="ARBA00041297"/>
    </source>
</evidence>
<comment type="catalytic activity">
    <reaction evidence="13">
        <text>a long-chain fatty acid + ATP + CoA = a long-chain fatty acyl-CoA + AMP + diphosphate</text>
        <dbReference type="Rhea" id="RHEA:15421"/>
        <dbReference type="ChEBI" id="CHEBI:30616"/>
        <dbReference type="ChEBI" id="CHEBI:33019"/>
        <dbReference type="ChEBI" id="CHEBI:57287"/>
        <dbReference type="ChEBI" id="CHEBI:57560"/>
        <dbReference type="ChEBI" id="CHEBI:83139"/>
        <dbReference type="ChEBI" id="CHEBI:456215"/>
        <dbReference type="EC" id="6.2.1.3"/>
    </reaction>
    <physiologicalReaction direction="left-to-right" evidence="13">
        <dbReference type="Rhea" id="RHEA:15422"/>
    </physiologicalReaction>
</comment>
<keyword evidence="4" id="KW-1003">Cell membrane</keyword>
<dbReference type="InterPro" id="IPR042099">
    <property type="entry name" value="ANL_N_sf"/>
</dbReference>
<dbReference type="AlphaFoldDB" id="A0AAY4DMP6"/>
<dbReference type="GO" id="GO:0005789">
    <property type="term" value="C:endoplasmic reticulum membrane"/>
    <property type="evidence" value="ECO:0007669"/>
    <property type="project" value="TreeGrafter"/>
</dbReference>
<dbReference type="FunFam" id="3.40.50.12780:FF:000005">
    <property type="entry name" value="Solute carrier family 27 member 6"/>
    <property type="match status" value="1"/>
</dbReference>
<keyword evidence="11" id="KW-0443">Lipid metabolism</keyword>
<comment type="catalytic activity">
    <reaction evidence="17">
        <text>tetracosanoate + ATP + CoA = tetracosanoyl-CoA + AMP + diphosphate</text>
        <dbReference type="Rhea" id="RHEA:33639"/>
        <dbReference type="ChEBI" id="CHEBI:30616"/>
        <dbReference type="ChEBI" id="CHEBI:31014"/>
        <dbReference type="ChEBI" id="CHEBI:33019"/>
        <dbReference type="ChEBI" id="CHEBI:57287"/>
        <dbReference type="ChEBI" id="CHEBI:65052"/>
        <dbReference type="ChEBI" id="CHEBI:456215"/>
    </reaction>
    <physiologicalReaction direction="left-to-right" evidence="17">
        <dbReference type="Rhea" id="RHEA:33640"/>
    </physiologicalReaction>
</comment>
<accession>A0AAY4DMP6</accession>
<evidence type="ECO:0000256" key="11">
    <source>
        <dbReference type="ARBA" id="ARBA00023098"/>
    </source>
</evidence>
<keyword evidence="3" id="KW-0813">Transport</keyword>
<keyword evidence="5" id="KW-0436">Ligase</keyword>
<dbReference type="PANTHER" id="PTHR43107">
    <property type="entry name" value="LONG-CHAIN FATTY ACID TRANSPORT PROTEIN"/>
    <property type="match status" value="1"/>
</dbReference>
<evidence type="ECO:0000313" key="21">
    <source>
        <dbReference type="Ensembl" id="ENSDCDP00010046474.1"/>
    </source>
</evidence>
<dbReference type="Proteomes" id="UP000694580">
    <property type="component" value="Chromosome 16"/>
</dbReference>
<evidence type="ECO:0000256" key="2">
    <source>
        <dbReference type="ARBA" id="ARBA00006432"/>
    </source>
</evidence>
<reference evidence="21 22" key="1">
    <citation type="submission" date="2020-06" db="EMBL/GenBank/DDBJ databases">
        <authorList>
            <consortium name="Wellcome Sanger Institute Data Sharing"/>
        </authorList>
    </citation>
    <scope>NUCLEOTIDE SEQUENCE [LARGE SCALE GENOMIC DNA]</scope>
</reference>
<dbReference type="InterPro" id="IPR045851">
    <property type="entry name" value="AMP-bd_C_sf"/>
</dbReference>
<reference evidence="21" key="3">
    <citation type="submission" date="2025-09" db="UniProtKB">
        <authorList>
            <consortium name="Ensembl"/>
        </authorList>
    </citation>
    <scope>IDENTIFICATION</scope>
</reference>
<evidence type="ECO:0000256" key="6">
    <source>
        <dbReference type="ARBA" id="ARBA00022692"/>
    </source>
</evidence>
<evidence type="ECO:0000256" key="17">
    <source>
        <dbReference type="ARBA" id="ARBA00048666"/>
    </source>
</evidence>
<evidence type="ECO:0000259" key="20">
    <source>
        <dbReference type="Pfam" id="PF13193"/>
    </source>
</evidence>
<dbReference type="InterPro" id="IPR020845">
    <property type="entry name" value="AMP-binding_CS"/>
</dbReference>
<dbReference type="InterPro" id="IPR000873">
    <property type="entry name" value="AMP-dep_synth/lig_dom"/>
</dbReference>
<evidence type="ECO:0000256" key="1">
    <source>
        <dbReference type="ARBA" id="ARBA00004651"/>
    </source>
</evidence>
<dbReference type="Gene3D" id="3.30.300.30">
    <property type="match status" value="1"/>
</dbReference>
<keyword evidence="12 18" id="KW-0472">Membrane</keyword>
<feature type="domain" description="AMP-binding enzyme C-terminal" evidence="20">
    <location>
        <begin position="552"/>
        <end position="628"/>
    </location>
</feature>
<reference evidence="21" key="2">
    <citation type="submission" date="2025-08" db="UniProtKB">
        <authorList>
            <consortium name="Ensembl"/>
        </authorList>
    </citation>
    <scope>IDENTIFICATION</scope>
</reference>
<evidence type="ECO:0000256" key="13">
    <source>
        <dbReference type="ARBA" id="ARBA00024484"/>
    </source>
</evidence>
<feature type="domain" description="AMP-dependent synthetase/ligase" evidence="19">
    <location>
        <begin position="116"/>
        <end position="429"/>
    </location>
</feature>
<dbReference type="NCBIfam" id="NF006134">
    <property type="entry name" value="PRK08279.1"/>
    <property type="match status" value="1"/>
</dbReference>